<protein>
    <submittedName>
        <fullName evidence="2">Uncharacterized protein</fullName>
    </submittedName>
</protein>
<dbReference type="Proteomes" id="UP001143474">
    <property type="component" value="Unassembled WGS sequence"/>
</dbReference>
<reference evidence="2" key="2">
    <citation type="submission" date="2023-01" db="EMBL/GenBank/DDBJ databases">
        <authorList>
            <person name="Sun Q."/>
            <person name="Evtushenko L."/>
        </authorList>
    </citation>
    <scope>NUCLEOTIDE SEQUENCE</scope>
    <source>
        <strain evidence="2">VKM Ac-2007</strain>
    </source>
</reference>
<comment type="caution">
    <text evidence="2">The sequence shown here is derived from an EMBL/GenBank/DDBJ whole genome shotgun (WGS) entry which is preliminary data.</text>
</comment>
<reference evidence="2" key="1">
    <citation type="journal article" date="2014" name="Int. J. Syst. Evol. Microbiol.">
        <title>Complete genome sequence of Corynebacterium casei LMG S-19264T (=DSM 44701T), isolated from a smear-ripened cheese.</title>
        <authorList>
            <consortium name="US DOE Joint Genome Institute (JGI-PGF)"/>
            <person name="Walter F."/>
            <person name="Albersmeier A."/>
            <person name="Kalinowski J."/>
            <person name="Ruckert C."/>
        </authorList>
    </citation>
    <scope>NUCLEOTIDE SEQUENCE</scope>
    <source>
        <strain evidence="2">VKM Ac-2007</strain>
    </source>
</reference>
<dbReference type="EMBL" id="BSEV01000011">
    <property type="protein sequence ID" value="GLK11352.1"/>
    <property type="molecule type" value="Genomic_DNA"/>
</dbReference>
<evidence type="ECO:0000256" key="1">
    <source>
        <dbReference type="SAM" id="MobiDB-lite"/>
    </source>
</evidence>
<evidence type="ECO:0000313" key="3">
    <source>
        <dbReference type="Proteomes" id="UP001143474"/>
    </source>
</evidence>
<proteinExistence type="predicted"/>
<organism evidence="2 3">
    <name type="scientific">Streptosporangium carneum</name>
    <dbReference type="NCBI Taxonomy" id="47481"/>
    <lineage>
        <taxon>Bacteria</taxon>
        <taxon>Bacillati</taxon>
        <taxon>Actinomycetota</taxon>
        <taxon>Actinomycetes</taxon>
        <taxon>Streptosporangiales</taxon>
        <taxon>Streptosporangiaceae</taxon>
        <taxon>Streptosporangium</taxon>
    </lineage>
</organism>
<evidence type="ECO:0000313" key="2">
    <source>
        <dbReference type="EMBL" id="GLK11352.1"/>
    </source>
</evidence>
<gene>
    <name evidence="2" type="ORF">GCM10017600_47590</name>
</gene>
<keyword evidence="3" id="KW-1185">Reference proteome</keyword>
<sequence>MTVETKEQSAVRPAERVGRRHWTQVDRAFGIRMATLVQPAPPYSALYGLVKVGLVGLDWAHRQAGLYPTHVFLREAERRRALDLRPTLTGWLDIATEHGAGKYMNDDYLSPFSRFPDFSAESILSDLFDRIRAYFAMNAPFGQVGAEKGLARLCWLLATLEYVYRNDLVDEPFYRLFQESTPTVEQLHAAADEAVVTESVELVRRLHTSGSLNEMRRLAGHPPTGRPWGIARPVFGSYWSDNDILVGGPNGATLIDVSSVIATNKLSRSRRWIWRLLACAWLDTADAYRIRNVALYFARHGVLVAWPLDALTEALLAGEDPERARREFLELASRLREESVGRGEAGDTGEDPNEGVTGNPH</sequence>
<accession>A0A9W6MEP6</accession>
<feature type="region of interest" description="Disordered" evidence="1">
    <location>
        <begin position="337"/>
        <end position="361"/>
    </location>
</feature>
<name>A0A9W6MEP6_9ACTN</name>
<dbReference type="AlphaFoldDB" id="A0A9W6MEP6"/>